<evidence type="ECO:0000256" key="3">
    <source>
        <dbReference type="ARBA" id="ARBA00022989"/>
    </source>
</evidence>
<evidence type="ECO:0000259" key="7">
    <source>
        <dbReference type="PROSITE" id="PS50801"/>
    </source>
</evidence>
<dbReference type="PROSITE" id="PS50801">
    <property type="entry name" value="STAS"/>
    <property type="match status" value="1"/>
</dbReference>
<dbReference type="FunFam" id="3.30.750.24:FF:000036">
    <property type="entry name" value="Putative sulfate transporter YPR003C"/>
    <property type="match status" value="1"/>
</dbReference>
<evidence type="ECO:0000256" key="4">
    <source>
        <dbReference type="ARBA" id="ARBA00023136"/>
    </source>
</evidence>
<dbReference type="Gene3D" id="3.30.750.24">
    <property type="entry name" value="STAS domain"/>
    <property type="match status" value="1"/>
</dbReference>
<evidence type="ECO:0000256" key="2">
    <source>
        <dbReference type="ARBA" id="ARBA00022692"/>
    </source>
</evidence>
<dbReference type="GO" id="GO:0016020">
    <property type="term" value="C:membrane"/>
    <property type="evidence" value="ECO:0007669"/>
    <property type="project" value="UniProtKB-SubCell"/>
</dbReference>
<dbReference type="AlphaFoldDB" id="A0A2T2ZVZ9"/>
<keyword evidence="4 6" id="KW-0472">Membrane</keyword>
<dbReference type="CDD" id="cd07042">
    <property type="entry name" value="STAS_SulP_like_sulfate_transporter"/>
    <property type="match status" value="1"/>
</dbReference>
<feature type="transmembrane region" description="Helical" evidence="6">
    <location>
        <begin position="472"/>
        <end position="491"/>
    </location>
</feature>
<feature type="transmembrane region" description="Helical" evidence="6">
    <location>
        <begin position="256"/>
        <end position="280"/>
    </location>
</feature>
<feature type="domain" description="STAS" evidence="7">
    <location>
        <begin position="625"/>
        <end position="757"/>
    </location>
</feature>
<dbReference type="Proteomes" id="UP000241462">
    <property type="component" value="Unassembled WGS sequence"/>
</dbReference>
<feature type="transmembrane region" description="Helical" evidence="6">
    <location>
        <begin position="177"/>
        <end position="195"/>
    </location>
</feature>
<dbReference type="EMBL" id="KZ678620">
    <property type="protein sequence ID" value="PSR78119.1"/>
    <property type="molecule type" value="Genomic_DNA"/>
</dbReference>
<organism evidence="8 9">
    <name type="scientific">Coniella lustricola</name>
    <dbReference type="NCBI Taxonomy" id="2025994"/>
    <lineage>
        <taxon>Eukaryota</taxon>
        <taxon>Fungi</taxon>
        <taxon>Dikarya</taxon>
        <taxon>Ascomycota</taxon>
        <taxon>Pezizomycotina</taxon>
        <taxon>Sordariomycetes</taxon>
        <taxon>Sordariomycetidae</taxon>
        <taxon>Diaporthales</taxon>
        <taxon>Schizoparmaceae</taxon>
        <taxon>Coniella</taxon>
    </lineage>
</organism>
<feature type="transmembrane region" description="Helical" evidence="6">
    <location>
        <begin position="568"/>
        <end position="596"/>
    </location>
</feature>
<dbReference type="STRING" id="2025994.A0A2T2ZVZ9"/>
<dbReference type="InParanoid" id="A0A2T2ZVZ9"/>
<sequence length="783" mass="84713">MASSATNSSAHAPATPSGLRQSYTPSLDSSSSLSDPSKPAAPSSETTALLGDSLYRDHAHEGPCDHGTFSPRPGSPSASYLRSGNASAFGSRAASPGASSENSLPILDSVVAYVSAGGASDWRKRWSRRIRSKNMSRSSELAERHGVKDSGYMYLAYYLPCLVWMREYKLSYLKGDFIAGLTIAGMYLPMALSLADNLAHVPPINGLYAFVFNPFCYALLGSAPQMILGPEAPGSLLVGSVVKGSVDSGRGADDDAIMHAKICGVIAGTAGATIFLSGLFRLGFLDSVLSKPFLRGFISAIGFVIFVEQLLPELGLAALAADHVGHGSSMDKLGFILSHLDNVHVLTAAIAATSFVIVMTCRELKRKLQPRYPEVAYIPDRLLVVVLSAILCYHLEWEKRGVAIMGDIKSASGQLFTFRWPLQMSHMTHIRDAMGTSFLIALLGFFESSVAAKSLGPSKEIPGIQLSPNRELVALGIANLVGSCFMSMPAFGGYGRSKVNKQTGGKTPMSSVFLSGFAVITVFFLLPYFYYLPKPVLSSLITVVAWSLVEEAPHDVAFFFRIGAWPELALMLVIVMTTIFYSLNLGIAVGIGLSLLQVIRHATRPRIQILGRIPGTQRFENAETNPERLEFIEGCLIVKIPEPLTFANTGELKTRLRRLEMYGTDKAHPALPRLRNEESNRNIIFDIHGVTSLDGSGTMVLEEIVRTYRERGVRVFFSRCPTQTSKVWGLMQRSGIVDLVGGEDHFVGDVQDALKMTEVEAGGESVLSGDQGRTMAEREATAD</sequence>
<gene>
    <name evidence="8" type="ORF">BD289DRAFT_377061</name>
</gene>
<dbReference type="OrthoDB" id="427213at2759"/>
<reference evidence="8 9" key="1">
    <citation type="journal article" date="2018" name="Mycol. Prog.">
        <title>Coniella lustricola, a new species from submerged detritus.</title>
        <authorList>
            <person name="Raudabaugh D.B."/>
            <person name="Iturriaga T."/>
            <person name="Carver A."/>
            <person name="Mondo S."/>
            <person name="Pangilinan J."/>
            <person name="Lipzen A."/>
            <person name="He G."/>
            <person name="Amirebrahimi M."/>
            <person name="Grigoriev I.V."/>
            <person name="Miller A.N."/>
        </authorList>
    </citation>
    <scope>NUCLEOTIDE SEQUENCE [LARGE SCALE GENOMIC DNA]</scope>
    <source>
        <strain evidence="8 9">B22-T-1</strain>
    </source>
</reference>
<evidence type="ECO:0000313" key="8">
    <source>
        <dbReference type="EMBL" id="PSR78119.1"/>
    </source>
</evidence>
<feature type="region of interest" description="Disordered" evidence="5">
    <location>
        <begin position="1"/>
        <end position="83"/>
    </location>
</feature>
<feature type="transmembrane region" description="Helical" evidence="6">
    <location>
        <begin position="433"/>
        <end position="452"/>
    </location>
</feature>
<feature type="compositionally biased region" description="Polar residues" evidence="5">
    <location>
        <begin position="1"/>
        <end position="10"/>
    </location>
</feature>
<name>A0A2T2ZVZ9_9PEZI</name>
<feature type="compositionally biased region" description="Low complexity" evidence="5">
    <location>
        <begin position="25"/>
        <end position="44"/>
    </location>
</feature>
<dbReference type="PANTHER" id="PTHR11814">
    <property type="entry name" value="SULFATE TRANSPORTER"/>
    <property type="match status" value="1"/>
</dbReference>
<dbReference type="SUPFAM" id="SSF52091">
    <property type="entry name" value="SpoIIaa-like"/>
    <property type="match status" value="1"/>
</dbReference>
<feature type="region of interest" description="Disordered" evidence="5">
    <location>
        <begin position="762"/>
        <end position="783"/>
    </location>
</feature>
<dbReference type="InterPro" id="IPR002645">
    <property type="entry name" value="STAS_dom"/>
</dbReference>
<dbReference type="Pfam" id="PF00916">
    <property type="entry name" value="Sulfate_transp"/>
    <property type="match status" value="1"/>
</dbReference>
<dbReference type="GO" id="GO:0055085">
    <property type="term" value="P:transmembrane transport"/>
    <property type="evidence" value="ECO:0007669"/>
    <property type="project" value="InterPro"/>
</dbReference>
<proteinExistence type="predicted"/>
<protein>
    <submittedName>
        <fullName evidence="8">Sulfate transporter 4.1</fullName>
    </submittedName>
</protein>
<feature type="compositionally biased region" description="Basic and acidic residues" evidence="5">
    <location>
        <begin position="54"/>
        <end position="64"/>
    </location>
</feature>
<dbReference type="InterPro" id="IPR036513">
    <property type="entry name" value="STAS_dom_sf"/>
</dbReference>
<evidence type="ECO:0000256" key="5">
    <source>
        <dbReference type="SAM" id="MobiDB-lite"/>
    </source>
</evidence>
<dbReference type="InterPro" id="IPR001902">
    <property type="entry name" value="SLC26A/SulP_fam"/>
</dbReference>
<keyword evidence="3 6" id="KW-1133">Transmembrane helix</keyword>
<accession>A0A2T2ZVZ9</accession>
<keyword evidence="2 6" id="KW-0812">Transmembrane</keyword>
<dbReference type="InterPro" id="IPR011547">
    <property type="entry name" value="SLC26A/SulP_dom"/>
</dbReference>
<keyword evidence="9" id="KW-1185">Reference proteome</keyword>
<comment type="subcellular location">
    <subcellularLocation>
        <location evidence="1">Membrane</location>
        <topology evidence="1">Multi-pass membrane protein</topology>
    </subcellularLocation>
</comment>
<feature type="transmembrane region" description="Helical" evidence="6">
    <location>
        <begin position="343"/>
        <end position="361"/>
    </location>
</feature>
<dbReference type="FunCoup" id="A0A2T2ZVZ9">
    <property type="interactions" value="275"/>
</dbReference>
<evidence type="ECO:0000256" key="1">
    <source>
        <dbReference type="ARBA" id="ARBA00004141"/>
    </source>
</evidence>
<dbReference type="Pfam" id="PF01740">
    <property type="entry name" value="STAS"/>
    <property type="match status" value="1"/>
</dbReference>
<evidence type="ECO:0000313" key="9">
    <source>
        <dbReference type="Proteomes" id="UP000241462"/>
    </source>
</evidence>
<feature type="transmembrane region" description="Helical" evidence="6">
    <location>
        <begin position="292"/>
        <end position="311"/>
    </location>
</feature>
<feature type="transmembrane region" description="Helical" evidence="6">
    <location>
        <begin position="207"/>
        <end position="227"/>
    </location>
</feature>
<evidence type="ECO:0000256" key="6">
    <source>
        <dbReference type="SAM" id="Phobius"/>
    </source>
</evidence>
<feature type="transmembrane region" description="Helical" evidence="6">
    <location>
        <begin position="512"/>
        <end position="531"/>
    </location>
</feature>